<sequence length="33" mass="3732">MSRQRFGAGEDQSLAVQYQTCFRPQDPTAAKPF</sequence>
<evidence type="ECO:0000313" key="2">
    <source>
        <dbReference type="Proteomes" id="UP000004358"/>
    </source>
</evidence>
<reference evidence="1 2" key="1">
    <citation type="submission" date="2006-02" db="EMBL/GenBank/DDBJ databases">
        <authorList>
            <person name="Amann R."/>
            <person name="Ferriera S."/>
            <person name="Johnson J."/>
            <person name="Kravitz S."/>
            <person name="Halpern A."/>
            <person name="Remington K."/>
            <person name="Beeson K."/>
            <person name="Tran B."/>
            <person name="Rogers Y.-H."/>
            <person name="Friedman R."/>
            <person name="Venter J.C."/>
        </authorList>
    </citation>
    <scope>NUCLEOTIDE SEQUENCE [LARGE SCALE GENOMIC DNA]</scope>
    <source>
        <strain evidence="1 2">DSM 3645</strain>
    </source>
</reference>
<proteinExistence type="predicted"/>
<organism evidence="1 2">
    <name type="scientific">Blastopirellula marina DSM 3645</name>
    <dbReference type="NCBI Taxonomy" id="314230"/>
    <lineage>
        <taxon>Bacteria</taxon>
        <taxon>Pseudomonadati</taxon>
        <taxon>Planctomycetota</taxon>
        <taxon>Planctomycetia</taxon>
        <taxon>Pirellulales</taxon>
        <taxon>Pirellulaceae</taxon>
        <taxon>Blastopirellula</taxon>
    </lineage>
</organism>
<dbReference type="AlphaFoldDB" id="A3ZY45"/>
<dbReference type="EMBL" id="AANZ01000020">
    <property type="protein sequence ID" value="EAQ78516.1"/>
    <property type="molecule type" value="Genomic_DNA"/>
</dbReference>
<evidence type="ECO:0000313" key="1">
    <source>
        <dbReference type="EMBL" id="EAQ78516.1"/>
    </source>
</evidence>
<dbReference type="Proteomes" id="UP000004358">
    <property type="component" value="Unassembled WGS sequence"/>
</dbReference>
<dbReference type="STRING" id="314230.DSM3645_26574"/>
<accession>A3ZY45</accession>
<name>A3ZY45_9BACT</name>
<comment type="caution">
    <text evidence="1">The sequence shown here is derived from an EMBL/GenBank/DDBJ whole genome shotgun (WGS) entry which is preliminary data.</text>
</comment>
<gene>
    <name evidence="1" type="ORF">DSM3645_26574</name>
</gene>
<protein>
    <submittedName>
        <fullName evidence="1">Uncharacterized protein</fullName>
    </submittedName>
</protein>
<dbReference type="HOGENOM" id="CLU_3380754_0_0_0"/>